<sequence>MTGIELPKTMPAVVCHGPYDYRLEEVPVPEAGPGEVVIQVQACGVCASDMKCYTGAPLFWGDEHRVPYVEGPVIAGHEFTGKVAQFGQGVTEKYGLQINDTAIAEQIVPCWNCRYCQTGKYWLCKIHNIFGFQQVVNGGMAKYMKFPARSIIHKVPDEIPPSHAAVIEPLSCSIHAVQRGEIEFGDVVVIAGAGTLGLGMVGA</sequence>
<feature type="domain" description="Alcohol dehydrogenase-like N-terminal" evidence="4">
    <location>
        <begin position="32"/>
        <end position="157"/>
    </location>
</feature>
<organism evidence="5">
    <name type="scientific">marine metagenome</name>
    <dbReference type="NCBI Taxonomy" id="408172"/>
    <lineage>
        <taxon>unclassified sequences</taxon>
        <taxon>metagenomes</taxon>
        <taxon>ecological metagenomes</taxon>
    </lineage>
</organism>
<evidence type="ECO:0000256" key="2">
    <source>
        <dbReference type="ARBA" id="ARBA00022833"/>
    </source>
</evidence>
<dbReference type="EMBL" id="UINC01024074">
    <property type="protein sequence ID" value="SVA97017.1"/>
    <property type="molecule type" value="Genomic_DNA"/>
</dbReference>
<dbReference type="SUPFAM" id="SSF50129">
    <property type="entry name" value="GroES-like"/>
    <property type="match status" value="1"/>
</dbReference>
<gene>
    <name evidence="5" type="ORF">METZ01_LOCUS149871</name>
</gene>
<protein>
    <recommendedName>
        <fullName evidence="4">Alcohol dehydrogenase-like N-terminal domain-containing protein</fullName>
    </recommendedName>
</protein>
<feature type="non-terminal residue" evidence="5">
    <location>
        <position position="203"/>
    </location>
</feature>
<dbReference type="AlphaFoldDB" id="A0A382A7I3"/>
<dbReference type="PROSITE" id="PS00059">
    <property type="entry name" value="ADH_ZINC"/>
    <property type="match status" value="1"/>
</dbReference>
<dbReference type="PANTHER" id="PTHR43401">
    <property type="entry name" value="L-THREONINE 3-DEHYDROGENASE"/>
    <property type="match status" value="1"/>
</dbReference>
<dbReference type="Gene3D" id="3.40.50.720">
    <property type="entry name" value="NAD(P)-binding Rossmann-like Domain"/>
    <property type="match status" value="1"/>
</dbReference>
<evidence type="ECO:0000256" key="3">
    <source>
        <dbReference type="ARBA" id="ARBA00023002"/>
    </source>
</evidence>
<evidence type="ECO:0000313" key="5">
    <source>
        <dbReference type="EMBL" id="SVA97017.1"/>
    </source>
</evidence>
<dbReference type="GO" id="GO:0016491">
    <property type="term" value="F:oxidoreductase activity"/>
    <property type="evidence" value="ECO:0007669"/>
    <property type="project" value="UniProtKB-KW"/>
</dbReference>
<dbReference type="PANTHER" id="PTHR43401:SF2">
    <property type="entry name" value="L-THREONINE 3-DEHYDROGENASE"/>
    <property type="match status" value="1"/>
</dbReference>
<dbReference type="InterPro" id="IPR002328">
    <property type="entry name" value="ADH_Zn_CS"/>
</dbReference>
<name>A0A382A7I3_9ZZZZ</name>
<keyword evidence="3" id="KW-0560">Oxidoreductase</keyword>
<dbReference type="InterPro" id="IPR011032">
    <property type="entry name" value="GroES-like_sf"/>
</dbReference>
<keyword evidence="2" id="KW-0862">Zinc</keyword>
<accession>A0A382A7I3</accession>
<dbReference type="Pfam" id="PF08240">
    <property type="entry name" value="ADH_N"/>
    <property type="match status" value="1"/>
</dbReference>
<dbReference type="InterPro" id="IPR050129">
    <property type="entry name" value="Zn_alcohol_dh"/>
</dbReference>
<proteinExistence type="predicted"/>
<evidence type="ECO:0000259" key="4">
    <source>
        <dbReference type="Pfam" id="PF08240"/>
    </source>
</evidence>
<keyword evidence="1" id="KW-0479">Metal-binding</keyword>
<dbReference type="InterPro" id="IPR013154">
    <property type="entry name" value="ADH-like_N"/>
</dbReference>
<reference evidence="5" key="1">
    <citation type="submission" date="2018-05" db="EMBL/GenBank/DDBJ databases">
        <authorList>
            <person name="Lanie J.A."/>
            <person name="Ng W.-L."/>
            <person name="Kazmierczak K.M."/>
            <person name="Andrzejewski T.M."/>
            <person name="Davidsen T.M."/>
            <person name="Wayne K.J."/>
            <person name="Tettelin H."/>
            <person name="Glass J.I."/>
            <person name="Rusch D."/>
            <person name="Podicherti R."/>
            <person name="Tsui H.-C.T."/>
            <person name="Winkler M.E."/>
        </authorList>
    </citation>
    <scope>NUCLEOTIDE SEQUENCE</scope>
</reference>
<dbReference type="Gene3D" id="3.90.180.10">
    <property type="entry name" value="Medium-chain alcohol dehydrogenases, catalytic domain"/>
    <property type="match status" value="1"/>
</dbReference>
<dbReference type="GO" id="GO:0008270">
    <property type="term" value="F:zinc ion binding"/>
    <property type="evidence" value="ECO:0007669"/>
    <property type="project" value="InterPro"/>
</dbReference>
<evidence type="ECO:0000256" key="1">
    <source>
        <dbReference type="ARBA" id="ARBA00022723"/>
    </source>
</evidence>